<gene>
    <name evidence="1" type="ORF">FisN_26Hu152</name>
</gene>
<accession>A0A1Z5JXW5</accession>
<proteinExistence type="predicted"/>
<comment type="caution">
    <text evidence="1">The sequence shown here is derived from an EMBL/GenBank/DDBJ whole genome shotgun (WGS) entry which is preliminary data.</text>
</comment>
<dbReference type="AlphaFoldDB" id="A0A1Z5JXW5"/>
<evidence type="ECO:0000313" key="1">
    <source>
        <dbReference type="EMBL" id="GAX18850.1"/>
    </source>
</evidence>
<dbReference type="Proteomes" id="UP000198406">
    <property type="component" value="Unassembled WGS sequence"/>
</dbReference>
<reference evidence="1 2" key="1">
    <citation type="journal article" date="2015" name="Plant Cell">
        <title>Oil accumulation by the oleaginous diatom Fistulifera solaris as revealed by the genome and transcriptome.</title>
        <authorList>
            <person name="Tanaka T."/>
            <person name="Maeda Y."/>
            <person name="Veluchamy A."/>
            <person name="Tanaka M."/>
            <person name="Abida H."/>
            <person name="Marechal E."/>
            <person name="Bowler C."/>
            <person name="Muto M."/>
            <person name="Sunaga Y."/>
            <person name="Tanaka M."/>
            <person name="Yoshino T."/>
            <person name="Taniguchi T."/>
            <person name="Fukuda Y."/>
            <person name="Nemoto M."/>
            <person name="Matsumoto M."/>
            <person name="Wong P.S."/>
            <person name="Aburatani S."/>
            <person name="Fujibuchi W."/>
        </authorList>
    </citation>
    <scope>NUCLEOTIDE SEQUENCE [LARGE SCALE GENOMIC DNA]</scope>
    <source>
        <strain evidence="1 2">JPCC DA0580</strain>
    </source>
</reference>
<protein>
    <submittedName>
        <fullName evidence="1">Uncharacterized protein</fullName>
    </submittedName>
</protein>
<organism evidence="1 2">
    <name type="scientific">Fistulifera solaris</name>
    <name type="common">Oleaginous diatom</name>
    <dbReference type="NCBI Taxonomy" id="1519565"/>
    <lineage>
        <taxon>Eukaryota</taxon>
        <taxon>Sar</taxon>
        <taxon>Stramenopiles</taxon>
        <taxon>Ochrophyta</taxon>
        <taxon>Bacillariophyta</taxon>
        <taxon>Bacillariophyceae</taxon>
        <taxon>Bacillariophycidae</taxon>
        <taxon>Naviculales</taxon>
        <taxon>Naviculaceae</taxon>
        <taxon>Fistulifera</taxon>
    </lineage>
</organism>
<dbReference type="InParanoid" id="A0A1Z5JXW5"/>
<dbReference type="EMBL" id="BDSP01000132">
    <property type="protein sequence ID" value="GAX18850.1"/>
    <property type="molecule type" value="Genomic_DNA"/>
</dbReference>
<sequence length="520" mass="59301">MIIFPLVFRVTKVTSISVPRGLIVYLDCLSWTHYYYDEDENIGALLQLNPNWMTQLAHWKKSGILSSYTLLRDPMSLQELNSFAYGRAIWRENNTHTYVSPSHNPNRPDVNDYLCVAFYDDGPIFYIVGDSEQARAETAAYFMSLEKPSDGGSSICVCTLNGERKFDFRTAGSQCLSRLFEMNPGRDVTFRNMTLSIEQSEVLATKLHPFFLTLKSCIFEDSGKKFVDTLAHRKFDNFSSLAFAGSLALNEYNLKRLLQLEVIDALRVPWLNNDDLTLMTLSSKFYSLTCCLEISSLDTTFESLNIQATNLYLAIYTSEKEFPTEPVLSLLRRIAELGHFEKLKISFPLRNYDDIPACVANELIRTVLANKDLFYLDLFTTDDEMPWDSHFVTLFEGLKDHPKLETLKIKVDYPEEAFGHDYVHLLRLLNHNRYIGMEDNEGYAYSDGPRIDALFKLNWFYCGSVRLGAEEASVRSSLVVAALIERAAGDFQRSSLVLAHHADALCELVAVTAWDDSQLI</sequence>
<keyword evidence="2" id="KW-1185">Reference proteome</keyword>
<evidence type="ECO:0000313" key="2">
    <source>
        <dbReference type="Proteomes" id="UP000198406"/>
    </source>
</evidence>
<name>A0A1Z5JXW5_FISSO</name>